<dbReference type="InterPro" id="IPR003593">
    <property type="entry name" value="AAA+_ATPase"/>
</dbReference>
<dbReference type="Pfam" id="PF00005">
    <property type="entry name" value="ABC_tran"/>
    <property type="match status" value="1"/>
</dbReference>
<dbReference type="GO" id="GO:0030253">
    <property type="term" value="P:protein secretion by the type I secretion system"/>
    <property type="evidence" value="ECO:0007669"/>
    <property type="project" value="InterPro"/>
</dbReference>
<dbReference type="GO" id="GO:0005886">
    <property type="term" value="C:plasma membrane"/>
    <property type="evidence" value="ECO:0007669"/>
    <property type="project" value="UniProtKB-SubCell"/>
</dbReference>
<feature type="transmembrane region" description="Helical" evidence="7">
    <location>
        <begin position="247"/>
        <end position="264"/>
    </location>
</feature>
<evidence type="ECO:0000256" key="6">
    <source>
        <dbReference type="ARBA" id="ARBA00023136"/>
    </source>
</evidence>
<dbReference type="PROSITE" id="PS50893">
    <property type="entry name" value="ABC_TRANSPORTER_2"/>
    <property type="match status" value="1"/>
</dbReference>
<dbReference type="GO" id="GO:0030256">
    <property type="term" value="C:type I protein secretion system complex"/>
    <property type="evidence" value="ECO:0007669"/>
    <property type="project" value="InterPro"/>
</dbReference>
<evidence type="ECO:0000313" key="11">
    <source>
        <dbReference type="Proteomes" id="UP000549457"/>
    </source>
</evidence>
<proteinExistence type="predicted"/>
<accession>A0A840SMY0</accession>
<feature type="transmembrane region" description="Helical" evidence="7">
    <location>
        <begin position="127"/>
        <end position="149"/>
    </location>
</feature>
<dbReference type="SUPFAM" id="SSF90123">
    <property type="entry name" value="ABC transporter transmembrane region"/>
    <property type="match status" value="1"/>
</dbReference>
<dbReference type="InterPro" id="IPR017871">
    <property type="entry name" value="ABC_transporter-like_CS"/>
</dbReference>
<dbReference type="SMART" id="SM00382">
    <property type="entry name" value="AAA"/>
    <property type="match status" value="1"/>
</dbReference>
<evidence type="ECO:0000256" key="2">
    <source>
        <dbReference type="ARBA" id="ARBA00022692"/>
    </source>
</evidence>
<feature type="transmembrane region" description="Helical" evidence="7">
    <location>
        <begin position="54"/>
        <end position="74"/>
    </location>
</feature>
<dbReference type="Gene3D" id="1.20.1560.10">
    <property type="entry name" value="ABC transporter type 1, transmembrane domain"/>
    <property type="match status" value="1"/>
</dbReference>
<keyword evidence="11" id="KW-1185">Reference proteome</keyword>
<dbReference type="GO" id="GO:0140359">
    <property type="term" value="F:ABC-type transporter activity"/>
    <property type="evidence" value="ECO:0007669"/>
    <property type="project" value="InterPro"/>
</dbReference>
<sequence length="584" mass="62621">MQTTATESPQAALKGTKRLFISLGLFSLFVNVLMLTGPLYMLQVYDRVLSSRSTATLVSLTLLIAGLYIIMGVLDYARGRIAARVGALIQTRLDPKVFEAGLNRALVSGERGRPWSGLRDLEAVQRFMASPVLFALFDIPWTPIFLFAIFTFHPYLGWLAVAGGIVLVGISLANQQMTKRSTSEATATAMVSDSFAETVRQQAEVVQGLGMQGAVLTRWQKNRNRALHANLVSADVVNQFSTMSKTLRFFLQSAMLGLGAWVVLRGEMSPGSMIAGSVLLGRALAPIEQLIGGWALVTRARQGWTSLETQLAKSPTAKKHLQLPVPKPRVELVGVTVVPPEQQRPSLRAVSLKLAPGQALGVIGPSASGKSTLARTLAGIWKPVQGSVRLDGADIEHYGSDLGGYIGYLPQDIALFDGTVAENIARLSVAPDPQKVVEAAKKAGAHEMILKLPDGYDTQLLVGGARLSGGQRQRIALARAMYNNPALVVLDEPNSNLDGEGGEALMHAIRAIKADGRIVVIMAHRPAAISECDLLLVLHEGVVQAFGPRDEVLREQVRNHATIALRPQDGGAQAAAPKAEAVNQ</sequence>
<dbReference type="Proteomes" id="UP000549457">
    <property type="component" value="Unassembled WGS sequence"/>
</dbReference>
<feature type="domain" description="ABC transmembrane type-1" evidence="9">
    <location>
        <begin position="25"/>
        <end position="299"/>
    </location>
</feature>
<feature type="domain" description="ABC transporter" evidence="8">
    <location>
        <begin position="330"/>
        <end position="565"/>
    </location>
</feature>
<reference evidence="10 11" key="1">
    <citation type="submission" date="2020-08" db="EMBL/GenBank/DDBJ databases">
        <title>Genomic Encyclopedia of Type Strains, Phase IV (KMG-IV): sequencing the most valuable type-strain genomes for metagenomic binning, comparative biology and taxonomic classification.</title>
        <authorList>
            <person name="Goeker M."/>
        </authorList>
    </citation>
    <scope>NUCLEOTIDE SEQUENCE [LARGE SCALE GENOMIC DNA]</scope>
    <source>
        <strain evidence="10 11">DSM 101730</strain>
    </source>
</reference>
<dbReference type="GO" id="GO:0016887">
    <property type="term" value="F:ATP hydrolysis activity"/>
    <property type="evidence" value="ECO:0007669"/>
    <property type="project" value="InterPro"/>
</dbReference>
<dbReference type="AlphaFoldDB" id="A0A840SMY0"/>
<comment type="caution">
    <text evidence="10">The sequence shown here is derived from an EMBL/GenBank/DDBJ whole genome shotgun (WGS) entry which is preliminary data.</text>
</comment>
<keyword evidence="3" id="KW-0547">Nucleotide-binding</keyword>
<dbReference type="PROSITE" id="PS00211">
    <property type="entry name" value="ABC_TRANSPORTER_1"/>
    <property type="match status" value="1"/>
</dbReference>
<evidence type="ECO:0000259" key="8">
    <source>
        <dbReference type="PROSITE" id="PS50893"/>
    </source>
</evidence>
<dbReference type="InterPro" id="IPR011527">
    <property type="entry name" value="ABC1_TM_dom"/>
</dbReference>
<dbReference type="InterPro" id="IPR039421">
    <property type="entry name" value="Type_1_exporter"/>
</dbReference>
<dbReference type="Gene3D" id="3.40.50.300">
    <property type="entry name" value="P-loop containing nucleotide triphosphate hydrolases"/>
    <property type="match status" value="1"/>
</dbReference>
<dbReference type="EMBL" id="JACHFM010000007">
    <property type="protein sequence ID" value="MBB5224439.1"/>
    <property type="molecule type" value="Genomic_DNA"/>
</dbReference>
<dbReference type="GO" id="GO:0034040">
    <property type="term" value="F:ATPase-coupled lipid transmembrane transporter activity"/>
    <property type="evidence" value="ECO:0007669"/>
    <property type="project" value="TreeGrafter"/>
</dbReference>
<dbReference type="NCBIfam" id="TIGR01842">
    <property type="entry name" value="type_I_sec_PrtD"/>
    <property type="match status" value="1"/>
</dbReference>
<dbReference type="CDD" id="cd18586">
    <property type="entry name" value="ABC_6TM_PrtD_like"/>
    <property type="match status" value="1"/>
</dbReference>
<evidence type="ECO:0000313" key="10">
    <source>
        <dbReference type="EMBL" id="MBB5224439.1"/>
    </source>
</evidence>
<protein>
    <submittedName>
        <fullName evidence="10">ATP-binding cassette subfamily C protein</fullName>
    </submittedName>
</protein>
<dbReference type="PANTHER" id="PTHR24221">
    <property type="entry name" value="ATP-BINDING CASSETTE SUB-FAMILY B"/>
    <property type="match status" value="1"/>
</dbReference>
<feature type="transmembrane region" description="Helical" evidence="7">
    <location>
        <begin position="155"/>
        <end position="173"/>
    </location>
</feature>
<dbReference type="InterPro" id="IPR027417">
    <property type="entry name" value="P-loop_NTPase"/>
</dbReference>
<feature type="transmembrane region" description="Helical" evidence="7">
    <location>
        <begin position="20"/>
        <end position="42"/>
    </location>
</feature>
<evidence type="ECO:0000259" key="9">
    <source>
        <dbReference type="PROSITE" id="PS50929"/>
    </source>
</evidence>
<evidence type="ECO:0000256" key="7">
    <source>
        <dbReference type="SAM" id="Phobius"/>
    </source>
</evidence>
<dbReference type="PANTHER" id="PTHR24221:SF248">
    <property type="entry name" value="ABC TRANSPORTER TRANSMEMBRANE REGION"/>
    <property type="match status" value="1"/>
</dbReference>
<comment type="subcellular location">
    <subcellularLocation>
        <location evidence="1">Cell membrane</location>
        <topology evidence="1">Multi-pass membrane protein</topology>
    </subcellularLocation>
</comment>
<keyword evidence="2 7" id="KW-0812">Transmembrane</keyword>
<dbReference type="PROSITE" id="PS50929">
    <property type="entry name" value="ABC_TM1F"/>
    <property type="match status" value="1"/>
</dbReference>
<dbReference type="SUPFAM" id="SSF52540">
    <property type="entry name" value="P-loop containing nucleoside triphosphate hydrolases"/>
    <property type="match status" value="1"/>
</dbReference>
<keyword evidence="6 7" id="KW-0472">Membrane</keyword>
<dbReference type="RefSeq" id="WP_184155139.1">
    <property type="nucleotide sequence ID" value="NZ_JACHFM010000007.1"/>
</dbReference>
<keyword evidence="5 7" id="KW-1133">Transmembrane helix</keyword>
<keyword evidence="4 10" id="KW-0067">ATP-binding</keyword>
<dbReference type="InterPro" id="IPR047957">
    <property type="entry name" value="ABC_AprD-like_6TM"/>
</dbReference>
<evidence type="ECO:0000256" key="4">
    <source>
        <dbReference type="ARBA" id="ARBA00022840"/>
    </source>
</evidence>
<dbReference type="GO" id="GO:0005524">
    <property type="term" value="F:ATP binding"/>
    <property type="evidence" value="ECO:0007669"/>
    <property type="project" value="UniProtKB-KW"/>
</dbReference>
<dbReference type="InterPro" id="IPR036640">
    <property type="entry name" value="ABC1_TM_sf"/>
</dbReference>
<name>A0A840SMY0_9RHOB</name>
<organism evidence="10 11">
    <name type="scientific">Amaricoccus macauensis</name>
    <dbReference type="NCBI Taxonomy" id="57001"/>
    <lineage>
        <taxon>Bacteria</taxon>
        <taxon>Pseudomonadati</taxon>
        <taxon>Pseudomonadota</taxon>
        <taxon>Alphaproteobacteria</taxon>
        <taxon>Rhodobacterales</taxon>
        <taxon>Paracoccaceae</taxon>
        <taxon>Amaricoccus</taxon>
    </lineage>
</organism>
<evidence type="ECO:0000256" key="1">
    <source>
        <dbReference type="ARBA" id="ARBA00004651"/>
    </source>
</evidence>
<evidence type="ECO:0000256" key="5">
    <source>
        <dbReference type="ARBA" id="ARBA00022989"/>
    </source>
</evidence>
<gene>
    <name evidence="10" type="ORF">HNP73_004409</name>
</gene>
<dbReference type="Pfam" id="PF00664">
    <property type="entry name" value="ABC_membrane"/>
    <property type="match status" value="1"/>
</dbReference>
<dbReference type="InterPro" id="IPR003439">
    <property type="entry name" value="ABC_transporter-like_ATP-bd"/>
</dbReference>
<dbReference type="InterPro" id="IPR010128">
    <property type="entry name" value="ATPase_T1SS_PrtD-like"/>
</dbReference>
<evidence type="ECO:0000256" key="3">
    <source>
        <dbReference type="ARBA" id="ARBA00022741"/>
    </source>
</evidence>